<dbReference type="AlphaFoldDB" id="A0A2S5T712"/>
<evidence type="ECO:0000313" key="5">
    <source>
        <dbReference type="Proteomes" id="UP000239406"/>
    </source>
</evidence>
<evidence type="ECO:0000256" key="2">
    <source>
        <dbReference type="ARBA" id="ARBA00022729"/>
    </source>
</evidence>
<dbReference type="InterPro" id="IPR028082">
    <property type="entry name" value="Peripla_BP_I"/>
</dbReference>
<dbReference type="Gene3D" id="3.40.50.2300">
    <property type="match status" value="2"/>
</dbReference>
<proteinExistence type="inferred from homology"/>
<reference evidence="4 5" key="1">
    <citation type="submission" date="2018-02" db="EMBL/GenBank/DDBJ databases">
        <title>Reclassifiation of [Polyangium] brachysporum DSM 7029 as Guopingzhaonella breviflexa gen. nov., sp. nov., a member of the family Comamonadaceae.</title>
        <authorList>
            <person name="Tang B."/>
        </authorList>
    </citation>
    <scope>NUCLEOTIDE SEQUENCE [LARGE SCALE GENOMIC DNA]</scope>
    <source>
        <strain evidence="4 5">DSM 15344</strain>
    </source>
</reference>
<dbReference type="Pfam" id="PF13458">
    <property type="entry name" value="Peripla_BP_6"/>
    <property type="match status" value="1"/>
</dbReference>
<dbReference type="EMBL" id="PSNY01000004">
    <property type="protein sequence ID" value="PPE70794.1"/>
    <property type="molecule type" value="Genomic_DNA"/>
</dbReference>
<keyword evidence="5" id="KW-1185">Reference proteome</keyword>
<dbReference type="PANTHER" id="PTHR47235:SF1">
    <property type="entry name" value="BLR6548 PROTEIN"/>
    <property type="match status" value="1"/>
</dbReference>
<sequence>MRRRAFLATAAAAAVLPVTARAEPGVSDNEILLGQTGILEGPLGVPVKVFLSGAQLAFNDANEQGGIHGRRLRLVSLDDDLKPDRAVANYRKLLDEHKVFAFFGCVGSGTTAAAAGLLRESGAPLVSPYAVADSARARTEGVAYYTRASLGREAEVLVRHLTTIGITRIAVAHLNNPGGTEVLSLINAALERHGHKVVSSAPIHDDGGNAAAAARTLLEGRPQAVIMYLGGTLAAEVMKAVWAAGGVASFYGMSIVPGEVTARVLGERTRGLAISQVTPYPWGEVDPLLRRYQRAAAAANVPVGYLSMEGFLGGQVMVEALRRCGRDLTRAKLHAALRNLRIRLGGMDIDFTGGYNGSRFVELVQVSYDGRFVR</sequence>
<name>A0A2S5T712_9BURK</name>
<dbReference type="SUPFAM" id="SSF53822">
    <property type="entry name" value="Periplasmic binding protein-like I"/>
    <property type="match status" value="1"/>
</dbReference>
<evidence type="ECO:0000259" key="3">
    <source>
        <dbReference type="Pfam" id="PF13458"/>
    </source>
</evidence>
<dbReference type="RefSeq" id="WP_104356485.1">
    <property type="nucleotide sequence ID" value="NZ_CP064338.1"/>
</dbReference>
<organism evidence="4 5">
    <name type="scientific">Caldimonas thermodepolymerans</name>
    <dbReference type="NCBI Taxonomy" id="215580"/>
    <lineage>
        <taxon>Bacteria</taxon>
        <taxon>Pseudomonadati</taxon>
        <taxon>Pseudomonadota</taxon>
        <taxon>Betaproteobacteria</taxon>
        <taxon>Burkholderiales</taxon>
        <taxon>Sphaerotilaceae</taxon>
        <taxon>Caldimonas</taxon>
    </lineage>
</organism>
<dbReference type="InterPro" id="IPR028081">
    <property type="entry name" value="Leu-bd"/>
</dbReference>
<evidence type="ECO:0000256" key="1">
    <source>
        <dbReference type="ARBA" id="ARBA00010062"/>
    </source>
</evidence>
<comment type="similarity">
    <text evidence="1">Belongs to the leucine-binding protein family.</text>
</comment>
<comment type="caution">
    <text evidence="4">The sequence shown here is derived from an EMBL/GenBank/DDBJ whole genome shotgun (WGS) entry which is preliminary data.</text>
</comment>
<evidence type="ECO:0000313" key="4">
    <source>
        <dbReference type="EMBL" id="PPE70794.1"/>
    </source>
</evidence>
<gene>
    <name evidence="4" type="ORF">C1702_04445</name>
</gene>
<protein>
    <submittedName>
        <fullName evidence="4">ABC transporter substrate-binding protein</fullName>
    </submittedName>
</protein>
<dbReference type="PANTHER" id="PTHR47235">
    <property type="entry name" value="BLR6548 PROTEIN"/>
    <property type="match status" value="1"/>
</dbReference>
<feature type="domain" description="Leucine-binding protein" evidence="3">
    <location>
        <begin position="39"/>
        <end position="352"/>
    </location>
</feature>
<dbReference type="Proteomes" id="UP000239406">
    <property type="component" value="Unassembled WGS sequence"/>
</dbReference>
<dbReference type="CDD" id="cd06326">
    <property type="entry name" value="PBP1_ABC_ligand_binding-like"/>
    <property type="match status" value="1"/>
</dbReference>
<keyword evidence="2" id="KW-0732">Signal</keyword>
<accession>A0A2S5T712</accession>